<dbReference type="Proteomes" id="UP001518989">
    <property type="component" value="Unassembled WGS sequence"/>
</dbReference>
<dbReference type="PANTHER" id="PTHR43014">
    <property type="entry name" value="MERCURIC REDUCTASE"/>
    <property type="match status" value="1"/>
</dbReference>
<dbReference type="Pfam" id="PF07992">
    <property type="entry name" value="Pyr_redox_2"/>
    <property type="match status" value="1"/>
</dbReference>
<protein>
    <submittedName>
        <fullName evidence="4">NAD(P)/FAD-dependent oxidoreductase</fullName>
    </submittedName>
</protein>
<evidence type="ECO:0000313" key="5">
    <source>
        <dbReference type="Proteomes" id="UP001518989"/>
    </source>
</evidence>
<dbReference type="RefSeq" id="WP_207417256.1">
    <property type="nucleotide sequence ID" value="NZ_CP061177.1"/>
</dbReference>
<dbReference type="SUPFAM" id="SSF55424">
    <property type="entry name" value="FAD/NAD-linked reductases, dimerisation (C-terminal) domain"/>
    <property type="match status" value="1"/>
</dbReference>
<comment type="caution">
    <text evidence="4">The sequence shown here is derived from an EMBL/GenBank/DDBJ whole genome shotgun (WGS) entry which is preliminary data.</text>
</comment>
<dbReference type="InterPro" id="IPR016156">
    <property type="entry name" value="FAD/NAD-linked_Rdtase_dimer_sf"/>
</dbReference>
<evidence type="ECO:0000256" key="2">
    <source>
        <dbReference type="ARBA" id="ARBA00022827"/>
    </source>
</evidence>
<keyword evidence="1" id="KW-0285">Flavoprotein</keyword>
<dbReference type="EMBL" id="JACTNG010000005">
    <property type="protein sequence ID" value="MBO1079601.1"/>
    <property type="molecule type" value="Genomic_DNA"/>
</dbReference>
<feature type="domain" description="FAD/NAD(P)-binding" evidence="3">
    <location>
        <begin position="49"/>
        <end position="252"/>
    </location>
</feature>
<evidence type="ECO:0000259" key="3">
    <source>
        <dbReference type="Pfam" id="PF07992"/>
    </source>
</evidence>
<dbReference type="InterPro" id="IPR023753">
    <property type="entry name" value="FAD/NAD-binding_dom"/>
</dbReference>
<dbReference type="PANTHER" id="PTHR43014:SF2">
    <property type="entry name" value="MERCURIC REDUCTASE"/>
    <property type="match status" value="1"/>
</dbReference>
<accession>A0ABS3KQ81</accession>
<dbReference type="Gene3D" id="3.30.390.30">
    <property type="match status" value="1"/>
</dbReference>
<dbReference type="SUPFAM" id="SSF51905">
    <property type="entry name" value="FAD/NAD(P)-binding domain"/>
    <property type="match status" value="1"/>
</dbReference>
<organism evidence="4 5">
    <name type="scientific">Roseomonas haemaphysalidis</name>
    <dbReference type="NCBI Taxonomy" id="2768162"/>
    <lineage>
        <taxon>Bacteria</taxon>
        <taxon>Pseudomonadati</taxon>
        <taxon>Pseudomonadota</taxon>
        <taxon>Alphaproteobacteria</taxon>
        <taxon>Acetobacterales</taxon>
        <taxon>Roseomonadaceae</taxon>
        <taxon>Roseomonas</taxon>
    </lineage>
</organism>
<gene>
    <name evidence="4" type="ORF">IAI61_11220</name>
</gene>
<sequence length="401" mass="40697">MADRSATWDVAIIGGGPSGRAVAEAALQAGRRTVLFERGDAAALAPLQARGLSVVPASAHFIAPDRIEAAGRSHAFQQAVIAAGRTPLLPDLAGLAAVPWMTPDGAADTGPQGHLLVLGGGAEAVALAQLHALAGDRVSLVQTEPNILPGHEIELVSRLRDALRASGVELHENATLVGVEPEAGGVALLLQGGARLAGTALVIATGAMPRLAPLDLAAGRIDVADGKLTLRYDLRSVSNGRVWAAGSVTGRAASPGHHAAIVAEAMLRGRQRADEPEPAPDVVATHPALVQVGPTEAELRAAGGQPHVARLALPGGGMARILADRGGRLLGFALLADGAAETAALLSTALVRRMSGTELASLPLPRGSMAEAIAQAAGAFGGADFPSSPMRRILGVLDRWQ</sequence>
<dbReference type="Gene3D" id="3.50.50.60">
    <property type="entry name" value="FAD/NAD(P)-binding domain"/>
    <property type="match status" value="3"/>
</dbReference>
<evidence type="ECO:0000313" key="4">
    <source>
        <dbReference type="EMBL" id="MBO1079601.1"/>
    </source>
</evidence>
<evidence type="ECO:0000256" key="1">
    <source>
        <dbReference type="ARBA" id="ARBA00022630"/>
    </source>
</evidence>
<reference evidence="4 5" key="1">
    <citation type="submission" date="2020-09" db="EMBL/GenBank/DDBJ databases">
        <title>Roseomonas.</title>
        <authorList>
            <person name="Zhu W."/>
        </authorList>
    </citation>
    <scope>NUCLEOTIDE SEQUENCE [LARGE SCALE GENOMIC DNA]</scope>
    <source>
        <strain evidence="4 5">573</strain>
    </source>
</reference>
<keyword evidence="5" id="KW-1185">Reference proteome</keyword>
<dbReference type="InterPro" id="IPR036188">
    <property type="entry name" value="FAD/NAD-bd_sf"/>
</dbReference>
<proteinExistence type="predicted"/>
<name>A0ABS3KQ81_9PROT</name>
<keyword evidence="2" id="KW-0274">FAD</keyword>